<dbReference type="InterPro" id="IPR036259">
    <property type="entry name" value="MFS_trans_sf"/>
</dbReference>
<comment type="subcellular location">
    <subcellularLocation>
        <location evidence="1">Cell membrane</location>
        <topology evidence="1">Multi-pass membrane protein</topology>
    </subcellularLocation>
</comment>
<keyword evidence="3" id="KW-0813">Transport</keyword>
<feature type="transmembrane region" description="Helical" evidence="8">
    <location>
        <begin position="55"/>
        <end position="74"/>
    </location>
</feature>
<reference evidence="10 11" key="1">
    <citation type="submission" date="2018-11" db="EMBL/GenBank/DDBJ databases">
        <authorList>
            <person name="Kleinhagauer T."/>
            <person name="Glaeser S.P."/>
            <person name="Spergser J."/>
            <person name="Ruckert C."/>
            <person name="Kaempfer P."/>
            <person name="Busse H.-J."/>
        </authorList>
    </citation>
    <scope>NUCLEOTIDE SEQUENCE [LARGE SCALE GENOMIC DNA]</scope>
    <source>
        <strain evidence="10 11">812CH</strain>
    </source>
</reference>
<name>A0A3G6IRS6_9CORY</name>
<dbReference type="KEGG" id="cpso:CPPEL_00705"/>
<dbReference type="GO" id="GO:0022857">
    <property type="term" value="F:transmembrane transporter activity"/>
    <property type="evidence" value="ECO:0007669"/>
    <property type="project" value="InterPro"/>
</dbReference>
<keyword evidence="11" id="KW-1185">Reference proteome</keyword>
<feature type="transmembrane region" description="Helical" evidence="8">
    <location>
        <begin position="312"/>
        <end position="330"/>
    </location>
</feature>
<dbReference type="EMBL" id="CP033898">
    <property type="protein sequence ID" value="AZA08289.1"/>
    <property type="molecule type" value="Genomic_DNA"/>
</dbReference>
<dbReference type="InterPro" id="IPR011701">
    <property type="entry name" value="MFS"/>
</dbReference>
<feature type="transmembrane region" description="Helical" evidence="8">
    <location>
        <begin position="141"/>
        <end position="159"/>
    </location>
</feature>
<dbReference type="OrthoDB" id="63984at2"/>
<protein>
    <submittedName>
        <fullName evidence="10">Inner membrane transport protein YnfM</fullName>
    </submittedName>
</protein>
<keyword evidence="4" id="KW-1003">Cell membrane</keyword>
<feature type="transmembrane region" description="Helical" evidence="8">
    <location>
        <begin position="285"/>
        <end position="306"/>
    </location>
</feature>
<feature type="transmembrane region" description="Helical" evidence="8">
    <location>
        <begin position="171"/>
        <end position="191"/>
    </location>
</feature>
<accession>A0A3G6IRS6</accession>
<feature type="transmembrane region" description="Helical" evidence="8">
    <location>
        <begin position="246"/>
        <end position="265"/>
    </location>
</feature>
<evidence type="ECO:0000256" key="2">
    <source>
        <dbReference type="ARBA" id="ARBA00008335"/>
    </source>
</evidence>
<organism evidence="10 11">
    <name type="scientific">Corynebacterium pseudopelargi</name>
    <dbReference type="NCBI Taxonomy" id="2080757"/>
    <lineage>
        <taxon>Bacteria</taxon>
        <taxon>Bacillati</taxon>
        <taxon>Actinomycetota</taxon>
        <taxon>Actinomycetes</taxon>
        <taxon>Mycobacteriales</taxon>
        <taxon>Corynebacteriaceae</taxon>
        <taxon>Corynebacterium</taxon>
    </lineage>
</organism>
<feature type="transmembrane region" description="Helical" evidence="8">
    <location>
        <begin position="369"/>
        <end position="390"/>
    </location>
</feature>
<dbReference type="PANTHER" id="PTHR43271:SF1">
    <property type="entry name" value="INNER MEMBRANE TRANSPORT PROTEIN YNFM"/>
    <property type="match status" value="1"/>
</dbReference>
<evidence type="ECO:0000313" key="11">
    <source>
        <dbReference type="Proteomes" id="UP000271426"/>
    </source>
</evidence>
<keyword evidence="6 8" id="KW-1133">Transmembrane helix</keyword>
<feature type="transmembrane region" description="Helical" evidence="8">
    <location>
        <begin position="342"/>
        <end position="363"/>
    </location>
</feature>
<evidence type="ECO:0000256" key="3">
    <source>
        <dbReference type="ARBA" id="ARBA00022448"/>
    </source>
</evidence>
<evidence type="ECO:0000256" key="4">
    <source>
        <dbReference type="ARBA" id="ARBA00022475"/>
    </source>
</evidence>
<keyword evidence="5 8" id="KW-0812">Transmembrane</keyword>
<feature type="domain" description="Major facilitator superfamily (MFS) profile" evidence="9">
    <location>
        <begin position="16"/>
        <end position="393"/>
    </location>
</feature>
<dbReference type="Proteomes" id="UP000271426">
    <property type="component" value="Chromosome"/>
</dbReference>
<feature type="transmembrane region" description="Helical" evidence="8">
    <location>
        <begin position="220"/>
        <end position="240"/>
    </location>
</feature>
<evidence type="ECO:0000256" key="1">
    <source>
        <dbReference type="ARBA" id="ARBA00004651"/>
    </source>
</evidence>
<keyword evidence="7 8" id="KW-0472">Membrane</keyword>
<feature type="transmembrane region" description="Helical" evidence="8">
    <location>
        <begin position="108"/>
        <end position="129"/>
    </location>
</feature>
<evidence type="ECO:0000313" key="10">
    <source>
        <dbReference type="EMBL" id="AZA08289.1"/>
    </source>
</evidence>
<dbReference type="PANTHER" id="PTHR43271">
    <property type="entry name" value="BLL2771 PROTEIN"/>
    <property type="match status" value="1"/>
</dbReference>
<feature type="transmembrane region" description="Helical" evidence="8">
    <location>
        <begin position="83"/>
        <end position="102"/>
    </location>
</feature>
<dbReference type="Gene3D" id="1.20.1250.20">
    <property type="entry name" value="MFS general substrate transporter like domains"/>
    <property type="match status" value="1"/>
</dbReference>
<evidence type="ECO:0000259" key="9">
    <source>
        <dbReference type="PROSITE" id="PS50850"/>
    </source>
</evidence>
<proteinExistence type="inferred from homology"/>
<dbReference type="AlphaFoldDB" id="A0A3G6IRS6"/>
<comment type="similarity">
    <text evidence="2">Belongs to the major facilitator superfamily.</text>
</comment>
<evidence type="ECO:0000256" key="5">
    <source>
        <dbReference type="ARBA" id="ARBA00022692"/>
    </source>
</evidence>
<dbReference type="Pfam" id="PF07690">
    <property type="entry name" value="MFS_1"/>
    <property type="match status" value="1"/>
</dbReference>
<evidence type="ECO:0000256" key="7">
    <source>
        <dbReference type="ARBA" id="ARBA00023136"/>
    </source>
</evidence>
<dbReference type="CDD" id="cd17324">
    <property type="entry name" value="MFS_NepI_like"/>
    <property type="match status" value="1"/>
</dbReference>
<dbReference type="RefSeq" id="WP_123959212.1">
    <property type="nucleotide sequence ID" value="NZ_CP033898.1"/>
</dbReference>
<evidence type="ECO:0000256" key="6">
    <source>
        <dbReference type="ARBA" id="ARBA00022989"/>
    </source>
</evidence>
<gene>
    <name evidence="10" type="primary">ynfM</name>
    <name evidence="10" type="ORF">CPPEL_00705</name>
</gene>
<dbReference type="PROSITE" id="PS50850">
    <property type="entry name" value="MFS"/>
    <property type="match status" value="1"/>
</dbReference>
<evidence type="ECO:0000256" key="8">
    <source>
        <dbReference type="SAM" id="Phobius"/>
    </source>
</evidence>
<dbReference type="InterPro" id="IPR020846">
    <property type="entry name" value="MFS_dom"/>
</dbReference>
<dbReference type="SUPFAM" id="SSF103473">
    <property type="entry name" value="MFS general substrate transporter"/>
    <property type="match status" value="1"/>
</dbReference>
<dbReference type="GO" id="GO:0005886">
    <property type="term" value="C:plasma membrane"/>
    <property type="evidence" value="ECO:0007669"/>
    <property type="project" value="UniProtKB-SubCell"/>
</dbReference>
<sequence length="395" mass="42492">MSDTSGLRRGTADYRRAVIALLAAGLATFNALYCTQAMLPTLTHALDISPTTAALTISAPTGALALCIVPASVLSERFGRGKVLIISALLATSLGLLLPLAQNAPTLVALRGLQGVFIAGVPAVAMTWLSEEIAGVDQPRAMGIYISGNALGGLLGRMIPALLLEVTSWRWALFGAAVLAFVMAVLMAWLLPYQRRFHPRALHLREELVAMVDHWRRPELALLFFFGFAGLGVFVSLYNYVGFRMIDTFGLSEALVGLVFLLYLAGSWSSARAGAWMQRVGRGPALTYGAIAMVLGLALSMPAYLWLTLLGMLIFTAAFFFVHSTASSWVGRIATHHRAEGASMYLLSYYVGSSVVGWLSGYLFASLSWVGFIASIMVWPVLLVAASMLLRHKAS</sequence>